<gene>
    <name evidence="8" type="ORF">NQ315_016161</name>
</gene>
<dbReference type="Gene3D" id="2.40.10.10">
    <property type="entry name" value="Trypsin-like serine proteases"/>
    <property type="match status" value="3"/>
</dbReference>
<name>A0AAV8VGB2_9CUCU</name>
<evidence type="ECO:0000256" key="6">
    <source>
        <dbReference type="SAM" id="SignalP"/>
    </source>
</evidence>
<dbReference type="AlphaFoldDB" id="A0AAV8VGB2"/>
<keyword evidence="3" id="KW-0378">Hydrolase</keyword>
<comment type="caution">
    <text evidence="8">The sequence shown here is derived from an EMBL/GenBank/DDBJ whole genome shotgun (WGS) entry which is preliminary data.</text>
</comment>
<keyword evidence="4" id="KW-0720">Serine protease</keyword>
<keyword evidence="6" id="KW-0732">Signal</keyword>
<accession>A0AAV8VGB2</accession>
<reference evidence="8 9" key="1">
    <citation type="journal article" date="2023" name="Insect Mol. Biol.">
        <title>Genome sequencing provides insights into the evolution of gene families encoding plant cell wall-degrading enzymes in longhorned beetles.</title>
        <authorList>
            <person name="Shin N.R."/>
            <person name="Okamura Y."/>
            <person name="Kirsch R."/>
            <person name="Pauchet Y."/>
        </authorList>
    </citation>
    <scope>NUCLEOTIDE SEQUENCE [LARGE SCALE GENOMIC DNA]</scope>
    <source>
        <strain evidence="8">EAD_L_NR</strain>
    </source>
</reference>
<dbReference type="GO" id="GO:0004252">
    <property type="term" value="F:serine-type endopeptidase activity"/>
    <property type="evidence" value="ECO:0007669"/>
    <property type="project" value="InterPro"/>
</dbReference>
<dbReference type="Proteomes" id="UP001159042">
    <property type="component" value="Unassembled WGS sequence"/>
</dbReference>
<feature type="domain" description="Peptidase S1" evidence="7">
    <location>
        <begin position="33"/>
        <end position="236"/>
    </location>
</feature>
<dbReference type="PANTHER" id="PTHR24276">
    <property type="entry name" value="POLYSERASE-RELATED"/>
    <property type="match status" value="1"/>
</dbReference>
<evidence type="ECO:0000313" key="8">
    <source>
        <dbReference type="EMBL" id="KAJ8913218.1"/>
    </source>
</evidence>
<dbReference type="PROSITE" id="PS50240">
    <property type="entry name" value="TRYPSIN_DOM"/>
    <property type="match status" value="1"/>
</dbReference>
<protein>
    <recommendedName>
        <fullName evidence="7">Peptidase S1 domain-containing protein</fullName>
    </recommendedName>
</protein>
<evidence type="ECO:0000256" key="1">
    <source>
        <dbReference type="ARBA" id="ARBA00007664"/>
    </source>
</evidence>
<dbReference type="PANTHER" id="PTHR24276:SF98">
    <property type="entry name" value="FI18310P1-RELATED"/>
    <property type="match status" value="1"/>
</dbReference>
<dbReference type="InterPro" id="IPR001314">
    <property type="entry name" value="Peptidase_S1A"/>
</dbReference>
<dbReference type="GO" id="GO:0006508">
    <property type="term" value="P:proteolysis"/>
    <property type="evidence" value="ECO:0007669"/>
    <property type="project" value="UniProtKB-KW"/>
</dbReference>
<organism evidence="8 9">
    <name type="scientific">Exocentrus adspersus</name>
    <dbReference type="NCBI Taxonomy" id="1586481"/>
    <lineage>
        <taxon>Eukaryota</taxon>
        <taxon>Metazoa</taxon>
        <taxon>Ecdysozoa</taxon>
        <taxon>Arthropoda</taxon>
        <taxon>Hexapoda</taxon>
        <taxon>Insecta</taxon>
        <taxon>Pterygota</taxon>
        <taxon>Neoptera</taxon>
        <taxon>Endopterygota</taxon>
        <taxon>Coleoptera</taxon>
        <taxon>Polyphaga</taxon>
        <taxon>Cucujiformia</taxon>
        <taxon>Chrysomeloidea</taxon>
        <taxon>Cerambycidae</taxon>
        <taxon>Lamiinae</taxon>
        <taxon>Acanthocinini</taxon>
        <taxon>Exocentrus</taxon>
    </lineage>
</organism>
<dbReference type="InterPro" id="IPR050430">
    <property type="entry name" value="Peptidase_S1"/>
</dbReference>
<dbReference type="InterPro" id="IPR009003">
    <property type="entry name" value="Peptidase_S1_PA"/>
</dbReference>
<sequence>MMNRVPLLLFVLGYSFGLPSSLSLSGDGTGTRIIGGDEVVPTSVPYQAAVLLNGTFVCGGSLISTKVVLTAGHCAVAAVFAVVVLGAHDLRTIESTQQRFNTSDILVHENYTEFLENDVALVLLPEAAQLTTSVQIVELAPTSAPSYTGSSAYLTGWGMTHDASDTSPYLLVRPSNVCTSGVGVVGACHSDSGGPLVVDGVQVGIVSFGSGSCVDESPTGFVRVSYYRDWILEHAGV</sequence>
<feature type="chain" id="PRO_5043552506" description="Peptidase S1 domain-containing protein" evidence="6">
    <location>
        <begin position="18"/>
        <end position="237"/>
    </location>
</feature>
<evidence type="ECO:0000256" key="4">
    <source>
        <dbReference type="ARBA" id="ARBA00022825"/>
    </source>
</evidence>
<proteinExistence type="inferred from homology"/>
<dbReference type="InterPro" id="IPR001254">
    <property type="entry name" value="Trypsin_dom"/>
</dbReference>
<dbReference type="PRINTS" id="PR00722">
    <property type="entry name" value="CHYMOTRYPSIN"/>
</dbReference>
<evidence type="ECO:0000313" key="9">
    <source>
        <dbReference type="Proteomes" id="UP001159042"/>
    </source>
</evidence>
<dbReference type="PROSITE" id="PS00134">
    <property type="entry name" value="TRYPSIN_HIS"/>
    <property type="match status" value="1"/>
</dbReference>
<dbReference type="CDD" id="cd00190">
    <property type="entry name" value="Tryp_SPc"/>
    <property type="match status" value="1"/>
</dbReference>
<keyword evidence="9" id="KW-1185">Reference proteome</keyword>
<keyword evidence="2" id="KW-0645">Protease</keyword>
<evidence type="ECO:0000256" key="5">
    <source>
        <dbReference type="ARBA" id="ARBA00023157"/>
    </source>
</evidence>
<dbReference type="SMART" id="SM00020">
    <property type="entry name" value="Tryp_SPc"/>
    <property type="match status" value="1"/>
</dbReference>
<dbReference type="SUPFAM" id="SSF50494">
    <property type="entry name" value="Trypsin-like serine proteases"/>
    <property type="match status" value="1"/>
</dbReference>
<dbReference type="InterPro" id="IPR018114">
    <property type="entry name" value="TRYPSIN_HIS"/>
</dbReference>
<keyword evidence="5" id="KW-1015">Disulfide bond</keyword>
<dbReference type="EMBL" id="JANEYG010000099">
    <property type="protein sequence ID" value="KAJ8913218.1"/>
    <property type="molecule type" value="Genomic_DNA"/>
</dbReference>
<dbReference type="InterPro" id="IPR043504">
    <property type="entry name" value="Peptidase_S1_PA_chymotrypsin"/>
</dbReference>
<feature type="signal peptide" evidence="6">
    <location>
        <begin position="1"/>
        <end position="17"/>
    </location>
</feature>
<dbReference type="Pfam" id="PF00089">
    <property type="entry name" value="Trypsin"/>
    <property type="match status" value="1"/>
</dbReference>
<comment type="similarity">
    <text evidence="1">Belongs to the peptidase S1 family.</text>
</comment>
<evidence type="ECO:0000259" key="7">
    <source>
        <dbReference type="PROSITE" id="PS50240"/>
    </source>
</evidence>
<dbReference type="FunFam" id="2.40.10.10:FF:000166">
    <property type="entry name" value="Trypsin"/>
    <property type="match status" value="1"/>
</dbReference>
<evidence type="ECO:0000256" key="3">
    <source>
        <dbReference type="ARBA" id="ARBA00022801"/>
    </source>
</evidence>
<evidence type="ECO:0000256" key="2">
    <source>
        <dbReference type="ARBA" id="ARBA00022670"/>
    </source>
</evidence>